<dbReference type="InterPro" id="IPR003719">
    <property type="entry name" value="Phenazine_PhzF-like"/>
</dbReference>
<feature type="non-terminal residue" evidence="3">
    <location>
        <position position="1"/>
    </location>
</feature>
<dbReference type="PANTHER" id="PTHR13774:SF17">
    <property type="entry name" value="PHENAZINE BIOSYNTHESIS-LIKE DOMAIN-CONTAINING PROTEIN"/>
    <property type="match status" value="1"/>
</dbReference>
<keyword evidence="2 3" id="KW-0413">Isomerase</keyword>
<evidence type="ECO:0000313" key="4">
    <source>
        <dbReference type="Proteomes" id="UP000249739"/>
    </source>
</evidence>
<dbReference type="EMBL" id="QFOT01000126">
    <property type="protein sequence ID" value="PZP54574.1"/>
    <property type="molecule type" value="Genomic_DNA"/>
</dbReference>
<dbReference type="GO" id="GO:0016853">
    <property type="term" value="F:isomerase activity"/>
    <property type="evidence" value="ECO:0007669"/>
    <property type="project" value="UniProtKB-KW"/>
</dbReference>
<gene>
    <name evidence="3" type="ORF">DI586_09505</name>
</gene>
<organism evidence="3 4">
    <name type="scientific">Micavibrio aeruginosavorus</name>
    <dbReference type="NCBI Taxonomy" id="349221"/>
    <lineage>
        <taxon>Bacteria</taxon>
        <taxon>Pseudomonadati</taxon>
        <taxon>Bdellovibrionota</taxon>
        <taxon>Bdellovibrionia</taxon>
        <taxon>Bdellovibrionales</taxon>
        <taxon>Pseudobdellovibrionaceae</taxon>
        <taxon>Micavibrio</taxon>
    </lineage>
</organism>
<evidence type="ECO:0000256" key="1">
    <source>
        <dbReference type="ARBA" id="ARBA00008270"/>
    </source>
</evidence>
<dbReference type="Pfam" id="PF02567">
    <property type="entry name" value="PhzC-PhzF"/>
    <property type="match status" value="1"/>
</dbReference>
<dbReference type="PANTHER" id="PTHR13774">
    <property type="entry name" value="PHENAZINE BIOSYNTHESIS PROTEIN"/>
    <property type="match status" value="1"/>
</dbReference>
<evidence type="ECO:0000313" key="3">
    <source>
        <dbReference type="EMBL" id="PZP54574.1"/>
    </source>
</evidence>
<protein>
    <submittedName>
        <fullName evidence="3">Isomerase</fullName>
    </submittedName>
</protein>
<reference evidence="3 4" key="1">
    <citation type="submission" date="2017-08" db="EMBL/GenBank/DDBJ databases">
        <title>Infants hospitalized years apart are colonized by the same room-sourced microbial strains.</title>
        <authorList>
            <person name="Brooks B."/>
            <person name="Olm M.R."/>
            <person name="Firek B.A."/>
            <person name="Baker R."/>
            <person name="Thomas B.C."/>
            <person name="Morowitz M.J."/>
            <person name="Banfield J.F."/>
        </authorList>
    </citation>
    <scope>NUCLEOTIDE SEQUENCE [LARGE SCALE GENOMIC DNA]</scope>
    <source>
        <strain evidence="3">S2_006_000_R2_64</strain>
    </source>
</reference>
<dbReference type="SUPFAM" id="SSF54506">
    <property type="entry name" value="Diaminopimelate epimerase-like"/>
    <property type="match status" value="1"/>
</dbReference>
<sequence>ELHEVTFDTKFVGPLNVKKDGASYTMNFPSRPGEKVEISDIPEFVLDAVSPVKPAEAYKARDLMLVYGDKQAVLDIKPDFNTLLKYKDFIIVTAKDDGKYDFISRFFCADDAITEDPVTGSAHCTSAPYWANKLAKNEMLAYQASKRGGELSLKSEGDRLLITGDAVTVIKGEIIL</sequence>
<accession>A0A2W5FJJ9</accession>
<evidence type="ECO:0000256" key="2">
    <source>
        <dbReference type="ARBA" id="ARBA00023235"/>
    </source>
</evidence>
<proteinExistence type="inferred from homology"/>
<name>A0A2W5FJJ9_9BACT</name>
<dbReference type="Proteomes" id="UP000249739">
    <property type="component" value="Unassembled WGS sequence"/>
</dbReference>
<comment type="similarity">
    <text evidence="1">Belongs to the PhzF family.</text>
</comment>
<dbReference type="GO" id="GO:0005737">
    <property type="term" value="C:cytoplasm"/>
    <property type="evidence" value="ECO:0007669"/>
    <property type="project" value="TreeGrafter"/>
</dbReference>
<comment type="caution">
    <text evidence="3">The sequence shown here is derived from an EMBL/GenBank/DDBJ whole genome shotgun (WGS) entry which is preliminary data.</text>
</comment>
<dbReference type="AlphaFoldDB" id="A0A2W5FJJ9"/>
<dbReference type="Gene3D" id="3.10.310.10">
    <property type="entry name" value="Diaminopimelate Epimerase, Chain A, domain 1"/>
    <property type="match status" value="2"/>
</dbReference>